<keyword evidence="2" id="KW-0349">Heme</keyword>
<sequence>MGTCRRRICGQQVFGLGINRTERLPGPVVQWRRAPPVTLTAARQSRIRTGFPGSWLSLTGSTTVAPTAGVTPYGFWHHVAVTERTRRDLCPGLLRPWIADDGALVRVRVPGGIVPVAALGALVEVARAYGDGSVHLTSRANLQVRGIEHDGGRLPGAVVAGIVATGLVPSASHELVRNILASPLTGRSGGRADLRPVVAGLDALLCAEPRLTALTGRFLFVLDDGRGDLVERDLDLGLVALGPDTAQLRAGTSAWGPVVRLDGAAAALTGLAVRFAGLAGNRPDSPWHVDELPGSGAALLGSVLDRADRTRVSTPPPALGRIVQDDGRVAVHLAVPGGRVDAAVLDEVRALGAGEIVVTPHRTLLVPDLENA</sequence>
<dbReference type="GO" id="GO:0051539">
    <property type="term" value="F:4 iron, 4 sulfur cluster binding"/>
    <property type="evidence" value="ECO:0007669"/>
    <property type="project" value="UniProtKB-KW"/>
</dbReference>
<evidence type="ECO:0000313" key="5">
    <source>
        <dbReference type="EMBL" id="TDO32095.1"/>
    </source>
</evidence>
<evidence type="ECO:0000259" key="4">
    <source>
        <dbReference type="Pfam" id="PF03460"/>
    </source>
</evidence>
<proteinExistence type="predicted"/>
<dbReference type="Proteomes" id="UP000294901">
    <property type="component" value="Unassembled WGS sequence"/>
</dbReference>
<dbReference type="EMBL" id="SNWR01000002">
    <property type="protein sequence ID" value="TDO32095.1"/>
    <property type="molecule type" value="Genomic_DNA"/>
</dbReference>
<keyword evidence="1" id="KW-0411">Iron-sulfur</keyword>
<dbReference type="PANTHER" id="PTHR32439">
    <property type="entry name" value="FERREDOXIN--NITRITE REDUCTASE, CHLOROPLASTIC"/>
    <property type="match status" value="1"/>
</dbReference>
<organism evidence="5 6">
    <name type="scientific">Paractinoplanes brasiliensis</name>
    <dbReference type="NCBI Taxonomy" id="52695"/>
    <lineage>
        <taxon>Bacteria</taxon>
        <taxon>Bacillati</taxon>
        <taxon>Actinomycetota</taxon>
        <taxon>Actinomycetes</taxon>
        <taxon>Micromonosporales</taxon>
        <taxon>Micromonosporaceae</taxon>
        <taxon>Paractinoplanes</taxon>
    </lineage>
</organism>
<accession>A0A4R6JC49</accession>
<dbReference type="SUPFAM" id="SSF55124">
    <property type="entry name" value="Nitrite/Sulfite reductase N-terminal domain-like"/>
    <property type="match status" value="2"/>
</dbReference>
<comment type="caution">
    <text evidence="5">The sequence shown here is derived from an EMBL/GenBank/DDBJ whole genome shotgun (WGS) entry which is preliminary data.</text>
</comment>
<dbReference type="GO" id="GO:0016491">
    <property type="term" value="F:oxidoreductase activity"/>
    <property type="evidence" value="ECO:0007669"/>
    <property type="project" value="UniProtKB-KW"/>
</dbReference>
<dbReference type="InterPro" id="IPR051329">
    <property type="entry name" value="NIR_SIR_4Fe-4S"/>
</dbReference>
<dbReference type="Pfam" id="PF03460">
    <property type="entry name" value="NIR_SIR_ferr"/>
    <property type="match status" value="1"/>
</dbReference>
<dbReference type="PANTHER" id="PTHR32439:SF9">
    <property type="entry name" value="BLR3264 PROTEIN"/>
    <property type="match status" value="1"/>
</dbReference>
<evidence type="ECO:0000256" key="1">
    <source>
        <dbReference type="ARBA" id="ARBA00022485"/>
    </source>
</evidence>
<keyword evidence="2" id="KW-0479">Metal-binding</keyword>
<reference evidence="5 6" key="1">
    <citation type="submission" date="2019-03" db="EMBL/GenBank/DDBJ databases">
        <title>Sequencing the genomes of 1000 actinobacteria strains.</title>
        <authorList>
            <person name="Klenk H.-P."/>
        </authorList>
    </citation>
    <scope>NUCLEOTIDE SEQUENCE [LARGE SCALE GENOMIC DNA]</scope>
    <source>
        <strain evidence="5 6">DSM 43805</strain>
    </source>
</reference>
<evidence type="ECO:0000313" key="6">
    <source>
        <dbReference type="Proteomes" id="UP000294901"/>
    </source>
</evidence>
<name>A0A4R6JC49_9ACTN</name>
<feature type="domain" description="Nitrite/Sulfite reductase ferredoxin-like" evidence="4">
    <location>
        <begin position="103"/>
        <end position="148"/>
    </location>
</feature>
<evidence type="ECO:0000256" key="3">
    <source>
        <dbReference type="ARBA" id="ARBA00023002"/>
    </source>
</evidence>
<keyword evidence="3" id="KW-0560">Oxidoreductase</keyword>
<dbReference type="AlphaFoldDB" id="A0A4R6JC49"/>
<keyword evidence="2" id="KW-0408">Iron</keyword>
<keyword evidence="6" id="KW-1185">Reference proteome</keyword>
<dbReference type="Gene3D" id="3.90.480.20">
    <property type="match status" value="1"/>
</dbReference>
<keyword evidence="1" id="KW-0004">4Fe-4S</keyword>
<protein>
    <submittedName>
        <fullName evidence="5">Precorrin-3B synthase</fullName>
    </submittedName>
</protein>
<gene>
    <name evidence="5" type="ORF">C8E87_7537</name>
</gene>
<dbReference type="InterPro" id="IPR036136">
    <property type="entry name" value="Nit/Sulf_reduc_fer-like_dom_sf"/>
</dbReference>
<dbReference type="InterPro" id="IPR005117">
    <property type="entry name" value="NiRdtase/SiRdtase_haem-b_fer"/>
</dbReference>
<evidence type="ECO:0000256" key="2">
    <source>
        <dbReference type="ARBA" id="ARBA00022617"/>
    </source>
</evidence>